<evidence type="ECO:0000259" key="2">
    <source>
        <dbReference type="PROSITE" id="PS50003"/>
    </source>
</evidence>
<sequence length="1246" mass="149220">MKMKNENENENITYHIQKFYELIFNTKINYSNIKFNQKEFIENLNEKEKKIFKKIKKIDKIGIIKYEINENENENLQNSILHHEELYQLLETIDAILDQLLIYIKDGLIEDSNILLSTFIQIADQSFDESFYSDNEIKKHLLVFYKNEEIYFEEFKKLNVSENNTNLQELFNNFLEIYEPFLDQNNTKISEKLYSKFQEIGNQIKQTTQIMKQKIKIFKTKVENNFKQIEKFLKLKKEIKIGKNKIGIIKYEINENENENLQNCILHHEELYQLLETIDAILDQLLIYIKDGLIEDSNILLSTLVQIADQSFDESFYSDNEIKKHLSVFYKNEEIYFEEFKKLNVSENNEKFREQVNDFLEFYESNIDMESNTIPEKIFPKLEKFINQIKQITQSMKQQVKTFKTKVENNFKQIEKFLKLKKEIENENENNQERTKIFLQAFIRNDNEDNKQIQDNQIEKSKDNQIEKDKDNQIEKNKDNQIEKNKDNQIEKDKDNQIEKNKDNQIEKDKDNQIEKDKDNKIEKNKDNQIEKDKDNQIEKDKDNQIEKDKDNQIEKDKDNQIEKDKDNQIEKNKESDYRKYHSHEDTIPYHLQKFCELIFDVQPDLSNISLHQEEFIKNLTEKEKKLLNKIQTIDRLGIVKYRINENENIQNSILHHEELYQLLETIDAILDQSLGYIKDGLIEDANILLSTLVQIADQSFDESVYSDNEIKKYFFYFHESEQLYFDEFKQLIISETNEKFRNQVNTFLEMYESNINMETNKFPEKIYNKLEEFAHQVKKTTQLMKQKIRTFEEKAKNSFKQIEEFLQLKKDVEIEANSNKENNRKQNRTSTAKKVRFDVENEIIPSENLQKKGRTYRARTKSMRFVSEILMKELSSLEKEQESKINTSNVAQIHKEHEKTFFGSLKIFFEDNSFKTLRFNEEHTIFDACEYVKKKMIQQKMITEKQSQNYVMVEQIGSQQNILNSNMKIWFVKSRWKGDNSDNFSRLLYIPKTKIQESKVLKSSKKTLVRILSEDGSFKTIFVDESTTCGDCVEMVAKKCRIPTENNWKYKLFEKLQILEYKQDVDSLNVFQFPEEYLNEENSIKNNEENLNEENSNQDSNQNSNKNNEENSIKNNEEIQPRRRSRANSLNLTGYAQMFENSQKKWIDCYLTLSSQSIYFSWFVGDIQKQDRLGLYGAKLSIITRETTKEIQNDNLANSYSFIQIFSKRPKIIRLSLGDFNQWFFSFNSTQDFDNWIEILTLKLN</sequence>
<name>A0A9Q0LGE2_ANAIG</name>
<feature type="domain" description="PH" evidence="2">
    <location>
        <begin position="1130"/>
        <end position="1246"/>
    </location>
</feature>
<reference evidence="3" key="1">
    <citation type="submission" date="2022-10" db="EMBL/GenBank/DDBJ databases">
        <title>Novel sulphate-reducing endosymbionts in the free-living metamonad Anaeramoeba.</title>
        <authorList>
            <person name="Jerlstrom-Hultqvist J."/>
            <person name="Cepicka I."/>
            <person name="Gallot-Lavallee L."/>
            <person name="Salas-Leiva D."/>
            <person name="Curtis B.A."/>
            <person name="Zahonova K."/>
            <person name="Pipaliya S."/>
            <person name="Dacks J."/>
            <person name="Roger A.J."/>
        </authorList>
    </citation>
    <scope>NUCLEOTIDE SEQUENCE</scope>
    <source>
        <strain evidence="3">BMAN</strain>
    </source>
</reference>
<dbReference type="SUPFAM" id="SSF54236">
    <property type="entry name" value="Ubiquitin-like"/>
    <property type="match status" value="1"/>
</dbReference>
<dbReference type="Proteomes" id="UP001149090">
    <property type="component" value="Unassembled WGS sequence"/>
</dbReference>
<accession>A0A9Q0LGE2</accession>
<dbReference type="InterPro" id="IPR029071">
    <property type="entry name" value="Ubiquitin-like_domsf"/>
</dbReference>
<protein>
    <submittedName>
        <fullName evidence="3">Periaxin-like</fullName>
    </submittedName>
</protein>
<feature type="compositionally biased region" description="Low complexity" evidence="1">
    <location>
        <begin position="1094"/>
        <end position="1107"/>
    </location>
</feature>
<dbReference type="EMBL" id="JAPDFW010000081">
    <property type="protein sequence ID" value="KAJ5072367.1"/>
    <property type="molecule type" value="Genomic_DNA"/>
</dbReference>
<dbReference type="InterPro" id="IPR001849">
    <property type="entry name" value="PH_domain"/>
</dbReference>
<gene>
    <name evidence="3" type="ORF">M0811_01381</name>
</gene>
<dbReference type="AlphaFoldDB" id="A0A9Q0LGE2"/>
<dbReference type="PROSITE" id="PS50003">
    <property type="entry name" value="PH_DOMAIN"/>
    <property type="match status" value="1"/>
</dbReference>
<feature type="compositionally biased region" description="Basic and acidic residues" evidence="1">
    <location>
        <begin position="1108"/>
        <end position="1122"/>
    </location>
</feature>
<feature type="region of interest" description="Disordered" evidence="1">
    <location>
        <begin position="1091"/>
        <end position="1126"/>
    </location>
</feature>
<organism evidence="3 4">
    <name type="scientific">Anaeramoeba ignava</name>
    <name type="common">Anaerobic marine amoeba</name>
    <dbReference type="NCBI Taxonomy" id="1746090"/>
    <lineage>
        <taxon>Eukaryota</taxon>
        <taxon>Metamonada</taxon>
        <taxon>Anaeramoebidae</taxon>
        <taxon>Anaeramoeba</taxon>
    </lineage>
</organism>
<feature type="region of interest" description="Disordered" evidence="1">
    <location>
        <begin position="448"/>
        <end position="580"/>
    </location>
</feature>
<proteinExistence type="predicted"/>
<evidence type="ECO:0000313" key="3">
    <source>
        <dbReference type="EMBL" id="KAJ5072367.1"/>
    </source>
</evidence>
<evidence type="ECO:0000256" key="1">
    <source>
        <dbReference type="SAM" id="MobiDB-lite"/>
    </source>
</evidence>
<dbReference type="Gene3D" id="3.10.20.90">
    <property type="entry name" value="Phosphatidylinositol 3-kinase Catalytic Subunit, Chain A, domain 1"/>
    <property type="match status" value="1"/>
</dbReference>
<keyword evidence="4" id="KW-1185">Reference proteome</keyword>
<dbReference type="Pfam" id="PF21989">
    <property type="entry name" value="RA_2"/>
    <property type="match status" value="1"/>
</dbReference>
<comment type="caution">
    <text evidence="3">The sequence shown here is derived from an EMBL/GenBank/DDBJ whole genome shotgun (WGS) entry which is preliminary data.</text>
</comment>
<dbReference type="OrthoDB" id="6235964at2759"/>
<evidence type="ECO:0000313" key="4">
    <source>
        <dbReference type="Proteomes" id="UP001149090"/>
    </source>
</evidence>